<keyword evidence="2" id="KW-1185">Reference proteome</keyword>
<dbReference type="Proteomes" id="UP001157502">
    <property type="component" value="Chromosome 18"/>
</dbReference>
<evidence type="ECO:0000313" key="2">
    <source>
        <dbReference type="Proteomes" id="UP001157502"/>
    </source>
</evidence>
<accession>A0ACC2G3R0</accession>
<sequence>MDRDDEQRGTRKPWCGQHTCVIIQTGSKFPASSPAQIPALPGPNQTLRFSPKSPGQPDVRSMSEGLQFGFFKVFPLGPQAPECTDVPAVSEPEQPPSRWRIDQLSLKPVVSPLVCSQTHAVCLLYSHGPGRRFAEVTVTPSLAHLADATGRRASPLSTGLHTGSRDS</sequence>
<organism evidence="1 2">
    <name type="scientific">Dallia pectoralis</name>
    <name type="common">Alaska blackfish</name>
    <dbReference type="NCBI Taxonomy" id="75939"/>
    <lineage>
        <taxon>Eukaryota</taxon>
        <taxon>Metazoa</taxon>
        <taxon>Chordata</taxon>
        <taxon>Craniata</taxon>
        <taxon>Vertebrata</taxon>
        <taxon>Euteleostomi</taxon>
        <taxon>Actinopterygii</taxon>
        <taxon>Neopterygii</taxon>
        <taxon>Teleostei</taxon>
        <taxon>Protacanthopterygii</taxon>
        <taxon>Esociformes</taxon>
        <taxon>Umbridae</taxon>
        <taxon>Dallia</taxon>
    </lineage>
</organism>
<reference evidence="1" key="1">
    <citation type="submission" date="2021-05" db="EMBL/GenBank/DDBJ databases">
        <authorList>
            <person name="Pan Q."/>
            <person name="Jouanno E."/>
            <person name="Zahm M."/>
            <person name="Klopp C."/>
            <person name="Cabau C."/>
            <person name="Louis A."/>
            <person name="Berthelot C."/>
            <person name="Parey E."/>
            <person name="Roest Crollius H."/>
            <person name="Montfort J."/>
            <person name="Robinson-Rechavi M."/>
            <person name="Bouchez O."/>
            <person name="Lampietro C."/>
            <person name="Lopez Roques C."/>
            <person name="Donnadieu C."/>
            <person name="Postlethwait J."/>
            <person name="Bobe J."/>
            <person name="Dillon D."/>
            <person name="Chandos A."/>
            <person name="von Hippel F."/>
            <person name="Guiguen Y."/>
        </authorList>
    </citation>
    <scope>NUCLEOTIDE SEQUENCE</scope>
    <source>
        <strain evidence="1">YG-Jan2019</strain>
    </source>
</reference>
<dbReference type="EMBL" id="CM055745">
    <property type="protein sequence ID" value="KAJ7998176.1"/>
    <property type="molecule type" value="Genomic_DNA"/>
</dbReference>
<protein>
    <submittedName>
        <fullName evidence="1">Uncharacterized protein</fullName>
    </submittedName>
</protein>
<name>A0ACC2G3R0_DALPE</name>
<comment type="caution">
    <text evidence="1">The sequence shown here is derived from an EMBL/GenBank/DDBJ whole genome shotgun (WGS) entry which is preliminary data.</text>
</comment>
<gene>
    <name evidence="1" type="ORF">DPEC_G00219880</name>
</gene>
<evidence type="ECO:0000313" key="1">
    <source>
        <dbReference type="EMBL" id="KAJ7998176.1"/>
    </source>
</evidence>
<proteinExistence type="predicted"/>